<organism evidence="1 2">
    <name type="scientific">Leptospira weilii str. Ecochallenge</name>
    <dbReference type="NCBI Taxonomy" id="1049986"/>
    <lineage>
        <taxon>Bacteria</taxon>
        <taxon>Pseudomonadati</taxon>
        <taxon>Spirochaetota</taxon>
        <taxon>Spirochaetia</taxon>
        <taxon>Leptospirales</taxon>
        <taxon>Leptospiraceae</taxon>
        <taxon>Leptospira</taxon>
    </lineage>
</organism>
<protein>
    <submittedName>
        <fullName evidence="1">Uncharacterized protein</fullName>
    </submittedName>
</protein>
<sequence length="78" mass="9086">MRTAVLFTKPIRLFSSIIFTGPNSGTFGVKLIRKLRAFFIFKILQLLNSDLTSFQFFRNSKNSSCNSSEFLLNYKFEF</sequence>
<dbReference type="AlphaFoldDB" id="N1UIG1"/>
<name>N1UIG1_9LEPT</name>
<reference evidence="1 2" key="1">
    <citation type="submission" date="2013-02" db="EMBL/GenBank/DDBJ databases">
        <authorList>
            <person name="Harkins D.M."/>
            <person name="Durkin A.S."/>
            <person name="Brinkac L.M."/>
            <person name="Haft D.H."/>
            <person name="Selengut J.D."/>
            <person name="Sanka R."/>
            <person name="DePew J."/>
            <person name="Purushe J."/>
            <person name="Haake D.A."/>
            <person name="Matsunaga J."/>
            <person name="Vinetz J.M."/>
            <person name="Sutton G.G."/>
            <person name="Nierman W.C."/>
            <person name="Fouts D.E."/>
        </authorList>
    </citation>
    <scope>NUCLEOTIDE SEQUENCE [LARGE SCALE GENOMIC DNA]</scope>
    <source>
        <strain evidence="1 2">Ecochallenge</strain>
    </source>
</reference>
<gene>
    <name evidence="1" type="ORF">LEP1GSC043_0046</name>
</gene>
<evidence type="ECO:0000313" key="1">
    <source>
        <dbReference type="EMBL" id="EMY15825.1"/>
    </source>
</evidence>
<accession>N1UIG1</accession>
<proteinExistence type="predicted"/>
<dbReference type="EMBL" id="AHMI02000061">
    <property type="protein sequence ID" value="EMY15825.1"/>
    <property type="molecule type" value="Genomic_DNA"/>
</dbReference>
<dbReference type="Proteomes" id="UP000012249">
    <property type="component" value="Unassembled WGS sequence"/>
</dbReference>
<comment type="caution">
    <text evidence="1">The sequence shown here is derived from an EMBL/GenBank/DDBJ whole genome shotgun (WGS) entry which is preliminary data.</text>
</comment>
<evidence type="ECO:0000313" key="2">
    <source>
        <dbReference type="Proteomes" id="UP000012249"/>
    </source>
</evidence>